<dbReference type="STRING" id="1448308.A0A2T2NDY6"/>
<name>A0A2T2NDY6_CORCC</name>
<dbReference type="HAMAP" id="MF_00311">
    <property type="entry name" value="ATP_synth_E_arch"/>
    <property type="match status" value="1"/>
</dbReference>
<dbReference type="InterPro" id="IPR002842">
    <property type="entry name" value="ATPase_V1_Esu"/>
</dbReference>
<dbReference type="InterPro" id="IPR038495">
    <property type="entry name" value="ATPase_E_C"/>
</dbReference>
<dbReference type="EMBL" id="KZ678139">
    <property type="protein sequence ID" value="PSN63637.1"/>
    <property type="molecule type" value="Genomic_DNA"/>
</dbReference>
<evidence type="ECO:0000313" key="4">
    <source>
        <dbReference type="EMBL" id="PSN63637.1"/>
    </source>
</evidence>
<keyword evidence="2" id="KW-0813">Transport</keyword>
<proteinExistence type="inferred from homology"/>
<dbReference type="GO" id="GO:0033178">
    <property type="term" value="C:proton-transporting two-sector ATPase complex, catalytic domain"/>
    <property type="evidence" value="ECO:0007669"/>
    <property type="project" value="InterPro"/>
</dbReference>
<evidence type="ECO:0000256" key="1">
    <source>
        <dbReference type="ARBA" id="ARBA00005901"/>
    </source>
</evidence>
<evidence type="ECO:0000313" key="5">
    <source>
        <dbReference type="Proteomes" id="UP000240883"/>
    </source>
</evidence>
<dbReference type="PANTHER" id="PTHR45715">
    <property type="entry name" value="ATPASE H+-TRANSPORTING V1 SUBUNIT E1A-RELATED"/>
    <property type="match status" value="1"/>
</dbReference>
<keyword evidence="5" id="KW-1185">Reference proteome</keyword>
<gene>
    <name evidence="4" type="ORF">BS50DRAFT_637019</name>
</gene>
<keyword evidence="3" id="KW-0406">Ion transport</keyword>
<dbReference type="SUPFAM" id="SSF160527">
    <property type="entry name" value="V-type ATPase subunit E-like"/>
    <property type="match status" value="1"/>
</dbReference>
<evidence type="ECO:0000256" key="2">
    <source>
        <dbReference type="ARBA" id="ARBA00022448"/>
    </source>
</evidence>
<protein>
    <submittedName>
        <fullName evidence="4">ATPase, V1/A1 complex, subunit E</fullName>
    </submittedName>
</protein>
<dbReference type="Pfam" id="PF01991">
    <property type="entry name" value="vATP-synt_E"/>
    <property type="match status" value="1"/>
</dbReference>
<accession>A0A2T2NDY6</accession>
<dbReference type="Proteomes" id="UP000240883">
    <property type="component" value="Unassembled WGS sequence"/>
</dbReference>
<reference evidence="4 5" key="1">
    <citation type="journal article" date="2018" name="Front. Microbiol.">
        <title>Genome-Wide Analysis of Corynespora cassiicola Leaf Fall Disease Putative Effectors.</title>
        <authorList>
            <person name="Lopez D."/>
            <person name="Ribeiro S."/>
            <person name="Label P."/>
            <person name="Fumanal B."/>
            <person name="Venisse J.S."/>
            <person name="Kohler A."/>
            <person name="de Oliveira R.R."/>
            <person name="Labutti K."/>
            <person name="Lipzen A."/>
            <person name="Lail K."/>
            <person name="Bauer D."/>
            <person name="Ohm R.A."/>
            <person name="Barry K.W."/>
            <person name="Spatafora J."/>
            <person name="Grigoriev I.V."/>
            <person name="Martin F.M."/>
            <person name="Pujade-Renaud V."/>
        </authorList>
    </citation>
    <scope>NUCLEOTIDE SEQUENCE [LARGE SCALE GENOMIC DNA]</scope>
    <source>
        <strain evidence="4 5">Philippines</strain>
    </source>
</reference>
<dbReference type="Gene3D" id="3.30.2320.30">
    <property type="entry name" value="ATP synthase, E subunit, C-terminal"/>
    <property type="match status" value="1"/>
</dbReference>
<comment type="similarity">
    <text evidence="1">Belongs to the V-ATPase E subunit family.</text>
</comment>
<sequence>MSQVHALSDDQVAGELKKMTAFIRQEAMEKAHEIRIKADEEFAIEKSKLVRQETAAIDSSYEKKFKQASMSQQITRSTVANKSRLRILSARQELLDRLFEDAQKKLATVSKDKGKYQGVLKNLILEGAYALNEDKIQVKARKADYDVVKKAIEGAQSEYKSKVNKEVSITIDEKDPLPEGSAGGVSIVGTGGRIDINNSFEERLRLLETDALPSIRVTLFGENKNRRFTD</sequence>
<organism evidence="4 5">
    <name type="scientific">Corynespora cassiicola Philippines</name>
    <dbReference type="NCBI Taxonomy" id="1448308"/>
    <lineage>
        <taxon>Eukaryota</taxon>
        <taxon>Fungi</taxon>
        <taxon>Dikarya</taxon>
        <taxon>Ascomycota</taxon>
        <taxon>Pezizomycotina</taxon>
        <taxon>Dothideomycetes</taxon>
        <taxon>Pleosporomycetidae</taxon>
        <taxon>Pleosporales</taxon>
        <taxon>Corynesporascaceae</taxon>
        <taxon>Corynespora</taxon>
    </lineage>
</organism>
<dbReference type="Gene3D" id="6.10.250.1620">
    <property type="match status" value="1"/>
</dbReference>
<dbReference type="GO" id="GO:0046961">
    <property type="term" value="F:proton-transporting ATPase activity, rotational mechanism"/>
    <property type="evidence" value="ECO:0007669"/>
    <property type="project" value="InterPro"/>
</dbReference>
<dbReference type="OrthoDB" id="10263003at2759"/>
<evidence type="ECO:0000256" key="3">
    <source>
        <dbReference type="ARBA" id="ARBA00023065"/>
    </source>
</evidence>
<dbReference type="AlphaFoldDB" id="A0A2T2NDY6"/>